<feature type="transmembrane region" description="Helical" evidence="8">
    <location>
        <begin position="252"/>
        <end position="272"/>
    </location>
</feature>
<feature type="transmembrane region" description="Helical" evidence="8">
    <location>
        <begin position="54"/>
        <end position="73"/>
    </location>
</feature>
<dbReference type="Pfam" id="PF02040">
    <property type="entry name" value="ArsB"/>
    <property type="match status" value="1"/>
</dbReference>
<evidence type="ECO:0000313" key="9">
    <source>
        <dbReference type="EMBL" id="MFC5529181.1"/>
    </source>
</evidence>
<feature type="transmembrane region" description="Helical" evidence="8">
    <location>
        <begin position="181"/>
        <end position="200"/>
    </location>
</feature>
<gene>
    <name evidence="9" type="ORF">ACFPQ4_06915</name>
</gene>
<feature type="transmembrane region" description="Helical" evidence="8">
    <location>
        <begin position="117"/>
        <end position="135"/>
    </location>
</feature>
<dbReference type="Proteomes" id="UP001596108">
    <property type="component" value="Unassembled WGS sequence"/>
</dbReference>
<comment type="subcellular location">
    <subcellularLocation>
        <location evidence="1">Cell membrane</location>
        <topology evidence="1">Multi-pass membrane protein</topology>
    </subcellularLocation>
</comment>
<dbReference type="PRINTS" id="PR00758">
    <property type="entry name" value="ARSENICPUMP"/>
</dbReference>
<dbReference type="RefSeq" id="WP_378111048.1">
    <property type="nucleotide sequence ID" value="NZ_JBHSNC010000021.1"/>
</dbReference>
<evidence type="ECO:0000313" key="10">
    <source>
        <dbReference type="Proteomes" id="UP001596108"/>
    </source>
</evidence>
<keyword evidence="7 8" id="KW-0472">Membrane</keyword>
<evidence type="ECO:0000256" key="1">
    <source>
        <dbReference type="ARBA" id="ARBA00004651"/>
    </source>
</evidence>
<organism evidence="9 10">
    <name type="scientific">Cohnella yongneupensis</name>
    <dbReference type="NCBI Taxonomy" id="425006"/>
    <lineage>
        <taxon>Bacteria</taxon>
        <taxon>Bacillati</taxon>
        <taxon>Bacillota</taxon>
        <taxon>Bacilli</taxon>
        <taxon>Bacillales</taxon>
        <taxon>Paenibacillaceae</taxon>
        <taxon>Cohnella</taxon>
    </lineage>
</organism>
<evidence type="ECO:0000256" key="6">
    <source>
        <dbReference type="ARBA" id="ARBA00022989"/>
    </source>
</evidence>
<dbReference type="PANTHER" id="PTHR43302">
    <property type="entry name" value="TRANSPORTER ARSB-RELATED"/>
    <property type="match status" value="1"/>
</dbReference>
<keyword evidence="6 8" id="KW-1133">Transmembrane helix</keyword>
<evidence type="ECO:0000256" key="4">
    <source>
        <dbReference type="ARBA" id="ARBA00022692"/>
    </source>
</evidence>
<name>A0ABW0QXC9_9BACL</name>
<proteinExistence type="inferred from homology"/>
<evidence type="ECO:0000256" key="5">
    <source>
        <dbReference type="ARBA" id="ARBA00022849"/>
    </source>
</evidence>
<comment type="caution">
    <text evidence="9">The sequence shown here is derived from an EMBL/GenBank/DDBJ whole genome shotgun (WGS) entry which is preliminary data.</text>
</comment>
<keyword evidence="4 8" id="KW-0812">Transmembrane</keyword>
<accession>A0ABW0QXC9</accession>
<comment type="similarity">
    <text evidence="2">Belongs to the ArsB family.</text>
</comment>
<evidence type="ECO:0000256" key="8">
    <source>
        <dbReference type="SAM" id="Phobius"/>
    </source>
</evidence>
<dbReference type="InterPro" id="IPR000802">
    <property type="entry name" value="Arsenical_pump_ArsB"/>
</dbReference>
<protein>
    <submittedName>
        <fullName evidence="9">ArsB/NhaD family transporter</fullName>
    </submittedName>
</protein>
<feature type="transmembrane region" description="Helical" evidence="8">
    <location>
        <begin position="284"/>
        <end position="302"/>
    </location>
</feature>
<evidence type="ECO:0000256" key="7">
    <source>
        <dbReference type="ARBA" id="ARBA00023136"/>
    </source>
</evidence>
<dbReference type="PANTHER" id="PTHR43302:SF5">
    <property type="entry name" value="TRANSPORTER ARSB-RELATED"/>
    <property type="match status" value="1"/>
</dbReference>
<dbReference type="EMBL" id="JBHSNC010000021">
    <property type="protein sequence ID" value="MFC5529181.1"/>
    <property type="molecule type" value="Genomic_DNA"/>
</dbReference>
<evidence type="ECO:0000256" key="3">
    <source>
        <dbReference type="ARBA" id="ARBA00022475"/>
    </source>
</evidence>
<reference evidence="10" key="1">
    <citation type="journal article" date="2019" name="Int. J. Syst. Evol. Microbiol.">
        <title>The Global Catalogue of Microorganisms (GCM) 10K type strain sequencing project: providing services to taxonomists for standard genome sequencing and annotation.</title>
        <authorList>
            <consortium name="The Broad Institute Genomics Platform"/>
            <consortium name="The Broad Institute Genome Sequencing Center for Infectious Disease"/>
            <person name="Wu L."/>
            <person name="Ma J."/>
        </authorList>
    </citation>
    <scope>NUCLEOTIDE SEQUENCE [LARGE SCALE GENOMIC DNA]</scope>
    <source>
        <strain evidence="10">CGMCC 1.18578</strain>
    </source>
</reference>
<feature type="transmembrane region" description="Helical" evidence="8">
    <location>
        <begin position="142"/>
        <end position="161"/>
    </location>
</feature>
<evidence type="ECO:0000256" key="2">
    <source>
        <dbReference type="ARBA" id="ARBA00006433"/>
    </source>
</evidence>
<feature type="transmembrane region" description="Helical" evidence="8">
    <location>
        <begin position="94"/>
        <end position="111"/>
    </location>
</feature>
<feature type="transmembrane region" description="Helical" evidence="8">
    <location>
        <begin position="229"/>
        <end position="246"/>
    </location>
</feature>
<sequence>MALPVSIVVFAVTLILILWRPKGLNEAVYAAPGALLLLSLGTLAWADVSYIWQVVWNATLSLIGIMVLTGVMDDNGFFKWAALHIVRRFHHRRIALMIGLAVFASLITTFFNNDGTILIMTPIVLEATALLGMGFKARIAFLLAIGFMADTASATLMVSNLTNILTADFFGISFGDFARHMAFPGITASIASIGMLLLLFGRTIRADERSGAKTFAFPEPASVIRDRRVFLLSWLVLTLILALYFFSERLGWPVSAIACGGAALLWIAAIVTRSANSARLLRRTPWLIVVFALSMYMIVYSVHLHGGTVWFSSLMRPLDDSGLSGIVFGSGALFSLLAAGINNLPAVLVSSLSISELDGGHAVLPFSSLIGMSVGAKLTPIGSLATLLWLQLLRRDGVSLSVPQYMKYGFLLTVPVLLVTLAALWLQTIWFS</sequence>
<keyword evidence="10" id="KW-1185">Reference proteome</keyword>
<keyword evidence="5" id="KW-0059">Arsenical resistance</keyword>
<keyword evidence="3" id="KW-1003">Cell membrane</keyword>
<feature type="transmembrane region" description="Helical" evidence="8">
    <location>
        <begin position="410"/>
        <end position="431"/>
    </location>
</feature>
<feature type="transmembrane region" description="Helical" evidence="8">
    <location>
        <begin position="322"/>
        <end position="341"/>
    </location>
</feature>